<feature type="transmembrane region" description="Helical" evidence="8">
    <location>
        <begin position="185"/>
        <end position="203"/>
    </location>
</feature>
<protein>
    <submittedName>
        <fullName evidence="10">Amino acid ABC transporter permease</fullName>
    </submittedName>
</protein>
<dbReference type="CDD" id="cd06261">
    <property type="entry name" value="TM_PBP2"/>
    <property type="match status" value="1"/>
</dbReference>
<comment type="caution">
    <text evidence="10">The sequence shown here is derived from an EMBL/GenBank/DDBJ whole genome shotgun (WGS) entry which is preliminary data.</text>
</comment>
<proteinExistence type="inferred from homology"/>
<dbReference type="InterPro" id="IPR043429">
    <property type="entry name" value="ArtM/GltK/GlnP/TcyL/YhdX-like"/>
</dbReference>
<dbReference type="Proteomes" id="UP000885664">
    <property type="component" value="Unassembled WGS sequence"/>
</dbReference>
<sequence length="221" mass="24655">MLGLDILIENWQILLKALGYSLLVSLFSFILGFALASLFTVVRLFSSFKVPKWAVRAYVETFRGTPMMVQLFFIYYASPAIGINLSPFQASVIAFALNSAAYQSEYLRAGLMSVPKTQYEAAESLGLSKWGAVFSVVLPVGLRASLSSLGNEFVALFKYSSIASFVTLPELFYVARYIAAGSFRYLEMYTVLAIIYVVIGFALSKTFRKVERFFYVPGLMD</sequence>
<keyword evidence="4 8" id="KW-0812">Transmembrane</keyword>
<evidence type="ECO:0000256" key="5">
    <source>
        <dbReference type="ARBA" id="ARBA00022970"/>
    </source>
</evidence>
<feature type="transmembrane region" description="Helical" evidence="8">
    <location>
        <begin position="73"/>
        <end position="97"/>
    </location>
</feature>
<evidence type="ECO:0000256" key="2">
    <source>
        <dbReference type="ARBA" id="ARBA00022448"/>
    </source>
</evidence>
<dbReference type="GO" id="GO:0022857">
    <property type="term" value="F:transmembrane transporter activity"/>
    <property type="evidence" value="ECO:0007669"/>
    <property type="project" value="InterPro"/>
</dbReference>
<evidence type="ECO:0000313" key="10">
    <source>
        <dbReference type="EMBL" id="HEU97421.1"/>
    </source>
</evidence>
<evidence type="ECO:0000256" key="4">
    <source>
        <dbReference type="ARBA" id="ARBA00022692"/>
    </source>
</evidence>
<keyword evidence="6 8" id="KW-1133">Transmembrane helix</keyword>
<accession>A0A7C2Z3J9</accession>
<dbReference type="GO" id="GO:0006865">
    <property type="term" value="P:amino acid transport"/>
    <property type="evidence" value="ECO:0007669"/>
    <property type="project" value="UniProtKB-KW"/>
</dbReference>
<evidence type="ECO:0000256" key="8">
    <source>
        <dbReference type="RuleBase" id="RU363032"/>
    </source>
</evidence>
<dbReference type="PANTHER" id="PTHR30614">
    <property type="entry name" value="MEMBRANE COMPONENT OF AMINO ACID ABC TRANSPORTER"/>
    <property type="match status" value="1"/>
</dbReference>
<keyword evidence="5" id="KW-0029">Amino-acid transport</keyword>
<dbReference type="AlphaFoldDB" id="A0A7C2Z3J9"/>
<keyword evidence="7 8" id="KW-0472">Membrane</keyword>
<keyword evidence="2 8" id="KW-0813">Transport</keyword>
<feature type="transmembrane region" description="Helical" evidence="8">
    <location>
        <begin position="20"/>
        <end position="42"/>
    </location>
</feature>
<comment type="similarity">
    <text evidence="8">Belongs to the binding-protein-dependent transport system permease family.</text>
</comment>
<evidence type="ECO:0000256" key="7">
    <source>
        <dbReference type="ARBA" id="ARBA00023136"/>
    </source>
</evidence>
<dbReference type="Gene3D" id="1.10.3720.10">
    <property type="entry name" value="MetI-like"/>
    <property type="match status" value="1"/>
</dbReference>
<reference evidence="10" key="1">
    <citation type="journal article" date="2020" name="mSystems">
        <title>Genome- and Community-Level Interaction Insights into Carbon Utilization and Element Cycling Functions of Hydrothermarchaeota in Hydrothermal Sediment.</title>
        <authorList>
            <person name="Zhou Z."/>
            <person name="Liu Y."/>
            <person name="Xu W."/>
            <person name="Pan J."/>
            <person name="Luo Z.H."/>
            <person name="Li M."/>
        </authorList>
    </citation>
    <scope>NUCLEOTIDE SEQUENCE [LARGE SCALE GENOMIC DNA]</scope>
    <source>
        <strain evidence="10">SpSt-1259</strain>
    </source>
</reference>
<keyword evidence="3" id="KW-1003">Cell membrane</keyword>
<gene>
    <name evidence="10" type="ORF">ENO36_00995</name>
</gene>
<dbReference type="InterPro" id="IPR010065">
    <property type="entry name" value="AA_ABC_transptr_permease_3TM"/>
</dbReference>
<dbReference type="PANTHER" id="PTHR30614:SF0">
    <property type="entry name" value="L-CYSTINE TRANSPORT SYSTEM PERMEASE PROTEIN TCYL"/>
    <property type="match status" value="1"/>
</dbReference>
<dbReference type="InterPro" id="IPR035906">
    <property type="entry name" value="MetI-like_sf"/>
</dbReference>
<organism evidence="10">
    <name type="scientific">Fervidicoccus fontis</name>
    <dbReference type="NCBI Taxonomy" id="683846"/>
    <lineage>
        <taxon>Archaea</taxon>
        <taxon>Thermoproteota</taxon>
        <taxon>Thermoprotei</taxon>
        <taxon>Fervidicoccales</taxon>
        <taxon>Fervidicoccaceae</taxon>
        <taxon>Fervidicoccus</taxon>
    </lineage>
</organism>
<comment type="subcellular location">
    <subcellularLocation>
        <location evidence="1 8">Cell membrane</location>
        <topology evidence="1 8">Multi-pass membrane protein</topology>
    </subcellularLocation>
</comment>
<dbReference type="GO" id="GO:0043190">
    <property type="term" value="C:ATP-binding cassette (ABC) transporter complex"/>
    <property type="evidence" value="ECO:0007669"/>
    <property type="project" value="InterPro"/>
</dbReference>
<dbReference type="PROSITE" id="PS50928">
    <property type="entry name" value="ABC_TM1"/>
    <property type="match status" value="1"/>
</dbReference>
<dbReference type="SUPFAM" id="SSF161098">
    <property type="entry name" value="MetI-like"/>
    <property type="match status" value="1"/>
</dbReference>
<feature type="domain" description="ABC transmembrane type-1" evidence="9">
    <location>
        <begin position="14"/>
        <end position="207"/>
    </location>
</feature>
<evidence type="ECO:0000259" key="9">
    <source>
        <dbReference type="PROSITE" id="PS50928"/>
    </source>
</evidence>
<name>A0A7C2Z3J9_9CREN</name>
<dbReference type="NCBIfam" id="TIGR01726">
    <property type="entry name" value="HEQRo_perm_3TM"/>
    <property type="match status" value="1"/>
</dbReference>
<dbReference type="InterPro" id="IPR000515">
    <property type="entry name" value="MetI-like"/>
</dbReference>
<evidence type="ECO:0000256" key="1">
    <source>
        <dbReference type="ARBA" id="ARBA00004651"/>
    </source>
</evidence>
<dbReference type="EMBL" id="DSFE01000028">
    <property type="protein sequence ID" value="HEU97421.1"/>
    <property type="molecule type" value="Genomic_DNA"/>
</dbReference>
<feature type="transmembrane region" description="Helical" evidence="8">
    <location>
        <begin position="156"/>
        <end position="179"/>
    </location>
</feature>
<evidence type="ECO:0000256" key="3">
    <source>
        <dbReference type="ARBA" id="ARBA00022475"/>
    </source>
</evidence>
<dbReference type="Pfam" id="PF00528">
    <property type="entry name" value="BPD_transp_1"/>
    <property type="match status" value="1"/>
</dbReference>
<evidence type="ECO:0000256" key="6">
    <source>
        <dbReference type="ARBA" id="ARBA00022989"/>
    </source>
</evidence>